<feature type="transmembrane region" description="Helical" evidence="1">
    <location>
        <begin position="9"/>
        <end position="30"/>
    </location>
</feature>
<proteinExistence type="predicted"/>
<dbReference type="Proteomes" id="UP001242342">
    <property type="component" value="Unassembled WGS sequence"/>
</dbReference>
<reference evidence="3 4" key="1">
    <citation type="journal article" date="2016" name="Nat. Commun.">
        <title>Microbial interactions lead to rapid micro-scale successions on model marine particles.</title>
        <authorList>
            <person name="Datta M.S."/>
            <person name="Sliwerska E."/>
            <person name="Gore J."/>
            <person name="Polz M.F."/>
            <person name="Cordero O.X."/>
        </authorList>
    </citation>
    <scope>NUCLEOTIDE SEQUENCE [LARGE SCALE GENOMIC DNA]</scope>
    <source>
        <strain evidence="3 4">4G03</strain>
    </source>
</reference>
<organism evidence="3 4">
    <name type="scientific">Tenacibaculum discolor</name>
    <dbReference type="NCBI Taxonomy" id="361581"/>
    <lineage>
        <taxon>Bacteria</taxon>
        <taxon>Pseudomonadati</taxon>
        <taxon>Bacteroidota</taxon>
        <taxon>Flavobacteriia</taxon>
        <taxon>Flavobacteriales</taxon>
        <taxon>Flavobacteriaceae</taxon>
        <taxon>Tenacibaculum</taxon>
    </lineage>
</organism>
<evidence type="ECO:0000313" key="2">
    <source>
        <dbReference type="EMBL" id="MDP2540007.1"/>
    </source>
</evidence>
<keyword evidence="1" id="KW-0472">Membrane</keyword>
<keyword evidence="5" id="KW-1185">Reference proteome</keyword>
<dbReference type="AlphaFoldDB" id="A0A2G1BVB2"/>
<dbReference type="EMBL" id="PDUU01000004">
    <property type="protein sequence ID" value="PHN97970.1"/>
    <property type="molecule type" value="Genomic_DNA"/>
</dbReference>
<protein>
    <submittedName>
        <fullName evidence="3">Uncharacterized protein</fullName>
    </submittedName>
</protein>
<evidence type="ECO:0000313" key="4">
    <source>
        <dbReference type="Proteomes" id="UP000222163"/>
    </source>
</evidence>
<name>A0A2G1BVB2_9FLAO</name>
<keyword evidence="1" id="KW-1133">Transmembrane helix</keyword>
<reference evidence="2 5" key="3">
    <citation type="submission" date="2023-07" db="EMBL/GenBank/DDBJ databases">
        <title>Genome content predicts the carbon catabolic preferences of heterotrophic bacteria.</title>
        <authorList>
            <person name="Gralka M."/>
        </authorList>
    </citation>
    <scope>NUCLEOTIDE SEQUENCE [LARGE SCALE GENOMIC DNA]</scope>
    <source>
        <strain evidence="2 5">4G03</strain>
    </source>
</reference>
<reference evidence="3" key="2">
    <citation type="submission" date="2017-10" db="EMBL/GenBank/DDBJ databases">
        <authorList>
            <person name="Enke T.N."/>
            <person name="Cordero O.X."/>
        </authorList>
    </citation>
    <scope>NUCLEOTIDE SEQUENCE</scope>
    <source>
        <strain evidence="3">4G03</strain>
    </source>
</reference>
<sequence>MKDYKFHKYWYLGFLGFAGIYYIPYIIDFFQGNNSPWVLTNLLWFLWFSYFIPEYTTKKER</sequence>
<evidence type="ECO:0000313" key="3">
    <source>
        <dbReference type="EMBL" id="PHN97970.1"/>
    </source>
</evidence>
<dbReference type="EMBL" id="JAUYVU010000001">
    <property type="protein sequence ID" value="MDP2540007.1"/>
    <property type="molecule type" value="Genomic_DNA"/>
</dbReference>
<evidence type="ECO:0000313" key="5">
    <source>
        <dbReference type="Proteomes" id="UP001242342"/>
    </source>
</evidence>
<dbReference type="RefSeq" id="WP_099214875.1">
    <property type="nucleotide sequence ID" value="NZ_JAUYVU010000001.1"/>
</dbReference>
<accession>A0A2G1BVB2</accession>
<gene>
    <name evidence="3" type="ORF">CSC81_06060</name>
    <name evidence="2" type="ORF">Q8W23_00825</name>
</gene>
<evidence type="ECO:0000256" key="1">
    <source>
        <dbReference type="SAM" id="Phobius"/>
    </source>
</evidence>
<dbReference type="Proteomes" id="UP000222163">
    <property type="component" value="Unassembled WGS sequence"/>
</dbReference>
<comment type="caution">
    <text evidence="3">The sequence shown here is derived from an EMBL/GenBank/DDBJ whole genome shotgun (WGS) entry which is preliminary data.</text>
</comment>
<feature type="transmembrane region" description="Helical" evidence="1">
    <location>
        <begin position="36"/>
        <end position="53"/>
    </location>
</feature>
<keyword evidence="1" id="KW-0812">Transmembrane</keyword>